<protein>
    <submittedName>
        <fullName evidence="1">Uncharacterized protein</fullName>
    </submittedName>
</protein>
<name>A0A2P5WBW2_GOSBA</name>
<gene>
    <name evidence="1" type="ORF">GOBAR_AA32095</name>
</gene>
<accession>A0A2P5WBW2</accession>
<evidence type="ECO:0000313" key="1">
    <source>
        <dbReference type="EMBL" id="PPR88582.1"/>
    </source>
</evidence>
<dbReference type="Proteomes" id="UP000239757">
    <property type="component" value="Unassembled WGS sequence"/>
</dbReference>
<dbReference type="EMBL" id="KZ668227">
    <property type="protein sequence ID" value="PPR88582.1"/>
    <property type="molecule type" value="Genomic_DNA"/>
</dbReference>
<organism evidence="1 2">
    <name type="scientific">Gossypium barbadense</name>
    <name type="common">Sea Island cotton</name>
    <name type="synonym">Hibiscus barbadensis</name>
    <dbReference type="NCBI Taxonomy" id="3634"/>
    <lineage>
        <taxon>Eukaryota</taxon>
        <taxon>Viridiplantae</taxon>
        <taxon>Streptophyta</taxon>
        <taxon>Embryophyta</taxon>
        <taxon>Tracheophyta</taxon>
        <taxon>Spermatophyta</taxon>
        <taxon>Magnoliopsida</taxon>
        <taxon>eudicotyledons</taxon>
        <taxon>Gunneridae</taxon>
        <taxon>Pentapetalae</taxon>
        <taxon>rosids</taxon>
        <taxon>malvids</taxon>
        <taxon>Malvales</taxon>
        <taxon>Malvaceae</taxon>
        <taxon>Malvoideae</taxon>
        <taxon>Gossypium</taxon>
    </lineage>
</organism>
<sequence length="255" mass="28437">MVPEHRHLAAWTCWRLGRHRQPGTSVVREPREHLNLGALDVAGASDTSDTIGKLGSWLCSSLGDHQHLSARICGSLGHHRHLGARMCESLGTIGNLGPWSYGSLGNPRQPRPLVVREPRTPSVPWRLDESRHHRQPRPLVVREPRHHRQPRPLALGHAGASGTIGTLLPRMCGSLEQYWHLGAWMCGSLGHHRQPRTLDVRMPRAAGAPWCLGYSVLYIMENRSENDPTGLTEEINALLERLKFSEEETGQIISA</sequence>
<evidence type="ECO:0000313" key="2">
    <source>
        <dbReference type="Proteomes" id="UP000239757"/>
    </source>
</evidence>
<dbReference type="OrthoDB" id="10613081at2759"/>
<proteinExistence type="predicted"/>
<dbReference type="AlphaFoldDB" id="A0A2P5WBW2"/>
<reference evidence="1 2" key="1">
    <citation type="submission" date="2015-01" db="EMBL/GenBank/DDBJ databases">
        <title>Genome of allotetraploid Gossypium barbadense reveals genomic plasticity and fiber elongation in cotton evolution.</title>
        <authorList>
            <person name="Chen X."/>
            <person name="Liu X."/>
            <person name="Zhao B."/>
            <person name="Zheng H."/>
            <person name="Hu Y."/>
            <person name="Lu G."/>
            <person name="Yang C."/>
            <person name="Chen J."/>
            <person name="Shan C."/>
            <person name="Zhang L."/>
            <person name="Zhou Y."/>
            <person name="Wang L."/>
            <person name="Guo W."/>
            <person name="Bai Y."/>
            <person name="Ruan J."/>
            <person name="Shangguan X."/>
            <person name="Mao Y."/>
            <person name="Jiang J."/>
            <person name="Zhu Y."/>
            <person name="Lei J."/>
            <person name="Kang H."/>
            <person name="Chen S."/>
            <person name="He X."/>
            <person name="Wang R."/>
            <person name="Wang Y."/>
            <person name="Chen J."/>
            <person name="Wang L."/>
            <person name="Yu S."/>
            <person name="Wang B."/>
            <person name="Wei J."/>
            <person name="Song S."/>
            <person name="Lu X."/>
            <person name="Gao Z."/>
            <person name="Gu W."/>
            <person name="Deng X."/>
            <person name="Ma D."/>
            <person name="Wang S."/>
            <person name="Liang W."/>
            <person name="Fang L."/>
            <person name="Cai C."/>
            <person name="Zhu X."/>
            <person name="Zhou B."/>
            <person name="Zhang Y."/>
            <person name="Chen Z."/>
            <person name="Xu S."/>
            <person name="Zhu R."/>
            <person name="Wang S."/>
            <person name="Zhang T."/>
            <person name="Zhao G."/>
        </authorList>
    </citation>
    <scope>NUCLEOTIDE SEQUENCE [LARGE SCALE GENOMIC DNA]</scope>
    <source>
        <strain evidence="2">cv. Xinhai21</strain>
        <tissue evidence="1">Leaf</tissue>
    </source>
</reference>